<gene>
    <name evidence="6" type="primary">atsB</name>
    <name evidence="6" type="ORF">CLHOM_33080</name>
</gene>
<dbReference type="Pfam" id="PF04055">
    <property type="entry name" value="Radical_SAM"/>
    <property type="match status" value="1"/>
</dbReference>
<name>A0A0L6Z618_9CLOT</name>
<dbReference type="InterPro" id="IPR013785">
    <property type="entry name" value="Aldolase_TIM"/>
</dbReference>
<dbReference type="PATRIC" id="fig|1121318.3.peg.3303"/>
<keyword evidence="3" id="KW-0408">Iron</keyword>
<keyword evidence="4" id="KW-0411">Iron-sulfur</keyword>
<dbReference type="PROSITE" id="PS51918">
    <property type="entry name" value="RADICAL_SAM"/>
    <property type="match status" value="1"/>
</dbReference>
<keyword evidence="6" id="KW-0560">Oxidoreductase</keyword>
<dbReference type="Gene3D" id="3.20.20.70">
    <property type="entry name" value="Aldolase class I"/>
    <property type="match status" value="1"/>
</dbReference>
<sequence>MSVKDSIEKSVKQKMVNTVLNIIDRDPEKNIDKIFEAIKKITKNKHELEQIEFVHNYYKTQPSTNELIQSILKNTDKKCLKKFFTNFLANANWYASSKREKYLKEEDTKIPFVMLISPSMQCNLRCVGCYATDLLDQPKIPIEEVDRIIGEARDIGIYYIVVLGGEPFFYKELLDIYKKYDDIIFSPFTNGTLINEEMADKLKELGNVVPMLSVEGEEAETDERRGKGTYNKVMHAMDLLNERGILFGVSTAVTRLNIDSVLSDRFVDKLIEKGVKMNWYFLFMPVGCENPNFDLMLTPEQRIYLGKRTREIRKTKPYFTLDFFNDAPFVGGCIAGKYYFHVNVHEDCEPCIFAHFATQNLKGKHLINIFRDAFFKELRHRQPYNKNMLKPCMMIDNPKVIREVCEKVGAKPTDLGAEIMLRDEKFINNIENIAKEFSPYADEAWKEVFNEKGNEAFSKG</sequence>
<keyword evidence="2" id="KW-0479">Metal-binding</keyword>
<dbReference type="CDD" id="cd01335">
    <property type="entry name" value="Radical_SAM"/>
    <property type="match status" value="1"/>
</dbReference>
<keyword evidence="1" id="KW-0949">S-adenosyl-L-methionine</keyword>
<dbReference type="AlphaFoldDB" id="A0A0L6Z618"/>
<proteinExistence type="predicted"/>
<dbReference type="EC" id="1.1.99.-" evidence="6"/>
<accession>A0A0L6Z618</accession>
<dbReference type="GO" id="GO:0016491">
    <property type="term" value="F:oxidoreductase activity"/>
    <property type="evidence" value="ECO:0007669"/>
    <property type="project" value="UniProtKB-KW"/>
</dbReference>
<organism evidence="6 7">
    <name type="scientific">Clostridium homopropionicum DSM 5847</name>
    <dbReference type="NCBI Taxonomy" id="1121318"/>
    <lineage>
        <taxon>Bacteria</taxon>
        <taxon>Bacillati</taxon>
        <taxon>Bacillota</taxon>
        <taxon>Clostridia</taxon>
        <taxon>Eubacteriales</taxon>
        <taxon>Clostridiaceae</taxon>
        <taxon>Clostridium</taxon>
    </lineage>
</organism>
<evidence type="ECO:0000259" key="5">
    <source>
        <dbReference type="PROSITE" id="PS51918"/>
    </source>
</evidence>
<protein>
    <submittedName>
        <fullName evidence="6">Anaerobic sulfatase-maturating enzyme</fullName>
        <ecNumber evidence="6">1.1.99.-</ecNumber>
    </submittedName>
</protein>
<dbReference type="Proteomes" id="UP000037043">
    <property type="component" value="Unassembled WGS sequence"/>
</dbReference>
<dbReference type="RefSeq" id="WP_052222753.1">
    <property type="nucleotide sequence ID" value="NZ_LHUR01000042.1"/>
</dbReference>
<dbReference type="GO" id="GO:0051536">
    <property type="term" value="F:iron-sulfur cluster binding"/>
    <property type="evidence" value="ECO:0007669"/>
    <property type="project" value="UniProtKB-KW"/>
</dbReference>
<evidence type="ECO:0000256" key="2">
    <source>
        <dbReference type="ARBA" id="ARBA00022723"/>
    </source>
</evidence>
<dbReference type="CDD" id="cd21128">
    <property type="entry name" value="SPASM_rSAM"/>
    <property type="match status" value="1"/>
</dbReference>
<evidence type="ECO:0000313" key="7">
    <source>
        <dbReference type="Proteomes" id="UP000037043"/>
    </source>
</evidence>
<dbReference type="GO" id="GO:0046872">
    <property type="term" value="F:metal ion binding"/>
    <property type="evidence" value="ECO:0007669"/>
    <property type="project" value="UniProtKB-KW"/>
</dbReference>
<dbReference type="STRING" id="36844.SAMN04488501_101172"/>
<dbReference type="EMBL" id="LHUR01000042">
    <property type="protein sequence ID" value="KOA18406.1"/>
    <property type="molecule type" value="Genomic_DNA"/>
</dbReference>
<dbReference type="SFLD" id="SFLDG01067">
    <property type="entry name" value="SPASM/twitch_domain_containing"/>
    <property type="match status" value="1"/>
</dbReference>
<feature type="domain" description="Radical SAM core" evidence="5">
    <location>
        <begin position="108"/>
        <end position="316"/>
    </location>
</feature>
<dbReference type="InterPro" id="IPR007197">
    <property type="entry name" value="rSAM"/>
</dbReference>
<reference evidence="7" key="1">
    <citation type="submission" date="2015-08" db="EMBL/GenBank/DDBJ databases">
        <title>Genome sequence of the strict anaerobe Clostridium homopropionicum LuHBu1 (DSM 5847T).</title>
        <authorList>
            <person name="Poehlein A."/>
            <person name="Beck M."/>
            <person name="Schiel-Bengelsdorf B."/>
            <person name="Bengelsdorf F.R."/>
            <person name="Daniel R."/>
            <person name="Duerre P."/>
        </authorList>
    </citation>
    <scope>NUCLEOTIDE SEQUENCE [LARGE SCALE GENOMIC DNA]</scope>
    <source>
        <strain evidence="7">DSM 5847</strain>
    </source>
</reference>
<comment type="caution">
    <text evidence="6">The sequence shown here is derived from an EMBL/GenBank/DDBJ whole genome shotgun (WGS) entry which is preliminary data.</text>
</comment>
<evidence type="ECO:0000256" key="4">
    <source>
        <dbReference type="ARBA" id="ARBA00023014"/>
    </source>
</evidence>
<evidence type="ECO:0000256" key="1">
    <source>
        <dbReference type="ARBA" id="ARBA00022691"/>
    </source>
</evidence>
<evidence type="ECO:0000313" key="6">
    <source>
        <dbReference type="EMBL" id="KOA18406.1"/>
    </source>
</evidence>
<dbReference type="InterPro" id="IPR058240">
    <property type="entry name" value="rSAM_sf"/>
</dbReference>
<dbReference type="SFLD" id="SFLDS00029">
    <property type="entry name" value="Radical_SAM"/>
    <property type="match status" value="1"/>
</dbReference>
<dbReference type="PANTHER" id="PTHR43524">
    <property type="entry name" value="RADICAL SAM SUPERFAMILY PROTEIN"/>
    <property type="match status" value="1"/>
</dbReference>
<evidence type="ECO:0000256" key="3">
    <source>
        <dbReference type="ARBA" id="ARBA00023004"/>
    </source>
</evidence>
<dbReference type="PANTHER" id="PTHR43524:SF1">
    <property type="entry name" value="RADICAL SAM SUPERFAMILY PROTEIN"/>
    <property type="match status" value="1"/>
</dbReference>
<keyword evidence="7" id="KW-1185">Reference proteome</keyword>
<dbReference type="SUPFAM" id="SSF102114">
    <property type="entry name" value="Radical SAM enzymes"/>
    <property type="match status" value="1"/>
</dbReference>